<sequence>MTFSHHNLIFIQKLLWFSDKREANAPQLTIHDAIDSLRHLGRYVLLPVPNLPIPEERRVAELPVNPVLAGAVRLHAPHPLYAAQRCHGLGDAPGRLLGRERAAEELGEPLHAPHRVLLDVLVPEEHDLLRPRQALPPVLGHVLPRRPERRDAVAERREQLLERRRGGARTVGFAEVVPERDERVLGVPAHVDGAAAGAGHGRRKRRERRVHGQHARRRHRLQERRRGRPVLLVDVVREWDEVVGAGAQERVAALPRAVLQCWRVRAAVRDGEHERLEPRGAGLGQGGDEDVGGAGDEGVPRGERRRHLVRRVPEAAVVLVRGGPQALARRRREGGSDRLVPGVGVRGGVAV</sequence>
<feature type="compositionally biased region" description="Gly residues" evidence="1">
    <location>
        <begin position="281"/>
        <end position="296"/>
    </location>
</feature>
<dbReference type="EnsemblPlants" id="TuG1812G0200003439.01.T01">
    <property type="protein sequence ID" value="TuG1812G0200003439.01.T01.cds305412"/>
    <property type="gene ID" value="TuG1812G0200003439.01"/>
</dbReference>
<feature type="region of interest" description="Disordered" evidence="1">
    <location>
        <begin position="193"/>
        <end position="222"/>
    </location>
</feature>
<reference evidence="2" key="2">
    <citation type="submission" date="2018-03" db="EMBL/GenBank/DDBJ databases">
        <title>The Triticum urartu genome reveals the dynamic nature of wheat genome evolution.</title>
        <authorList>
            <person name="Ling H."/>
            <person name="Ma B."/>
            <person name="Shi X."/>
            <person name="Liu H."/>
            <person name="Dong L."/>
            <person name="Sun H."/>
            <person name="Cao Y."/>
            <person name="Gao Q."/>
            <person name="Zheng S."/>
            <person name="Li Y."/>
            <person name="Yu Y."/>
            <person name="Du H."/>
            <person name="Qi M."/>
            <person name="Li Y."/>
            <person name="Yu H."/>
            <person name="Cui Y."/>
            <person name="Wang N."/>
            <person name="Chen C."/>
            <person name="Wu H."/>
            <person name="Zhao Y."/>
            <person name="Zhang J."/>
            <person name="Li Y."/>
            <person name="Zhou W."/>
            <person name="Zhang B."/>
            <person name="Hu W."/>
            <person name="Eijk M."/>
            <person name="Tang J."/>
            <person name="Witsenboer H."/>
            <person name="Zhao S."/>
            <person name="Li Z."/>
            <person name="Zhang A."/>
            <person name="Wang D."/>
            <person name="Liang C."/>
        </authorList>
    </citation>
    <scope>NUCLEOTIDE SEQUENCE [LARGE SCALE GENOMIC DNA]</scope>
    <source>
        <strain evidence="2">cv. G1812</strain>
    </source>
</reference>
<accession>A0A8R7PFF6</accession>
<feature type="region of interest" description="Disordered" evidence="1">
    <location>
        <begin position="273"/>
        <end position="305"/>
    </location>
</feature>
<reference evidence="3" key="1">
    <citation type="journal article" date="2013" name="Nature">
        <title>Draft genome of the wheat A-genome progenitor Triticum urartu.</title>
        <authorList>
            <person name="Ling H.Q."/>
            <person name="Zhao S."/>
            <person name="Liu D."/>
            <person name="Wang J."/>
            <person name="Sun H."/>
            <person name="Zhang C."/>
            <person name="Fan H."/>
            <person name="Li D."/>
            <person name="Dong L."/>
            <person name="Tao Y."/>
            <person name="Gao C."/>
            <person name="Wu H."/>
            <person name="Li Y."/>
            <person name="Cui Y."/>
            <person name="Guo X."/>
            <person name="Zheng S."/>
            <person name="Wang B."/>
            <person name="Yu K."/>
            <person name="Liang Q."/>
            <person name="Yang W."/>
            <person name="Lou X."/>
            <person name="Chen J."/>
            <person name="Feng M."/>
            <person name="Jian J."/>
            <person name="Zhang X."/>
            <person name="Luo G."/>
            <person name="Jiang Y."/>
            <person name="Liu J."/>
            <person name="Wang Z."/>
            <person name="Sha Y."/>
            <person name="Zhang B."/>
            <person name="Wu H."/>
            <person name="Tang D."/>
            <person name="Shen Q."/>
            <person name="Xue P."/>
            <person name="Zou S."/>
            <person name="Wang X."/>
            <person name="Liu X."/>
            <person name="Wang F."/>
            <person name="Yang Y."/>
            <person name="An X."/>
            <person name="Dong Z."/>
            <person name="Zhang K."/>
            <person name="Zhang X."/>
            <person name="Luo M.C."/>
            <person name="Dvorak J."/>
            <person name="Tong Y."/>
            <person name="Wang J."/>
            <person name="Yang H."/>
            <person name="Li Z."/>
            <person name="Wang D."/>
            <person name="Zhang A."/>
            <person name="Wang J."/>
        </authorList>
    </citation>
    <scope>NUCLEOTIDE SEQUENCE</scope>
    <source>
        <strain evidence="3">cv. G1812</strain>
    </source>
</reference>
<name>A0A8R7PFF6_TRIUA</name>
<organism evidence="2 3">
    <name type="scientific">Triticum urartu</name>
    <name type="common">Red wild einkorn</name>
    <name type="synonym">Crithodium urartu</name>
    <dbReference type="NCBI Taxonomy" id="4572"/>
    <lineage>
        <taxon>Eukaryota</taxon>
        <taxon>Viridiplantae</taxon>
        <taxon>Streptophyta</taxon>
        <taxon>Embryophyta</taxon>
        <taxon>Tracheophyta</taxon>
        <taxon>Spermatophyta</taxon>
        <taxon>Magnoliopsida</taxon>
        <taxon>Liliopsida</taxon>
        <taxon>Poales</taxon>
        <taxon>Poaceae</taxon>
        <taxon>BOP clade</taxon>
        <taxon>Pooideae</taxon>
        <taxon>Triticodae</taxon>
        <taxon>Triticeae</taxon>
        <taxon>Triticinae</taxon>
        <taxon>Triticum</taxon>
    </lineage>
</organism>
<proteinExistence type="predicted"/>
<protein>
    <submittedName>
        <fullName evidence="2">Uncharacterized protein</fullName>
    </submittedName>
</protein>
<dbReference type="Gramene" id="TuG1812G0200003439.01.T01">
    <property type="protein sequence ID" value="TuG1812G0200003439.01.T01.cds305412"/>
    <property type="gene ID" value="TuG1812G0200003439.01"/>
</dbReference>
<reference evidence="2" key="3">
    <citation type="submission" date="2022-06" db="UniProtKB">
        <authorList>
            <consortium name="EnsemblPlants"/>
        </authorList>
    </citation>
    <scope>IDENTIFICATION</scope>
</reference>
<keyword evidence="3" id="KW-1185">Reference proteome</keyword>
<feature type="compositionally biased region" description="Basic residues" evidence="1">
    <location>
        <begin position="200"/>
        <end position="222"/>
    </location>
</feature>
<dbReference type="AlphaFoldDB" id="A0A8R7PFF6"/>
<evidence type="ECO:0000313" key="2">
    <source>
        <dbReference type="EnsemblPlants" id="TuG1812G0200003439.01.T01.cds305412"/>
    </source>
</evidence>
<evidence type="ECO:0000256" key="1">
    <source>
        <dbReference type="SAM" id="MobiDB-lite"/>
    </source>
</evidence>
<dbReference type="Proteomes" id="UP000015106">
    <property type="component" value="Chromosome 2"/>
</dbReference>
<evidence type="ECO:0000313" key="3">
    <source>
        <dbReference type="Proteomes" id="UP000015106"/>
    </source>
</evidence>